<dbReference type="Gene3D" id="1.20.1720.10">
    <property type="entry name" value="Multidrug resistance protein D"/>
    <property type="match status" value="1"/>
</dbReference>
<evidence type="ECO:0000313" key="9">
    <source>
        <dbReference type="EMBL" id="KAF2167623.1"/>
    </source>
</evidence>
<dbReference type="GeneID" id="54559603"/>
<evidence type="ECO:0000256" key="3">
    <source>
        <dbReference type="ARBA" id="ARBA00022692"/>
    </source>
</evidence>
<feature type="transmembrane region" description="Helical" evidence="7">
    <location>
        <begin position="202"/>
        <end position="225"/>
    </location>
</feature>
<dbReference type="RefSeq" id="XP_033668512.1">
    <property type="nucleotide sequence ID" value="XM_033806331.1"/>
</dbReference>
<evidence type="ECO:0000256" key="6">
    <source>
        <dbReference type="SAM" id="MobiDB-lite"/>
    </source>
</evidence>
<evidence type="ECO:0000256" key="2">
    <source>
        <dbReference type="ARBA" id="ARBA00022448"/>
    </source>
</evidence>
<dbReference type="Pfam" id="PF07690">
    <property type="entry name" value="MFS_1"/>
    <property type="match status" value="1"/>
</dbReference>
<feature type="transmembrane region" description="Helical" evidence="7">
    <location>
        <begin position="269"/>
        <end position="287"/>
    </location>
</feature>
<dbReference type="PROSITE" id="PS50850">
    <property type="entry name" value="MFS"/>
    <property type="match status" value="1"/>
</dbReference>
<dbReference type="InterPro" id="IPR011701">
    <property type="entry name" value="MFS"/>
</dbReference>
<protein>
    <recommendedName>
        <fullName evidence="8">Major facilitator superfamily (MFS) profile domain-containing protein</fullName>
    </recommendedName>
</protein>
<feature type="transmembrane region" description="Helical" evidence="7">
    <location>
        <begin position="111"/>
        <end position="135"/>
    </location>
</feature>
<dbReference type="InterPro" id="IPR036259">
    <property type="entry name" value="MFS_trans_sf"/>
</dbReference>
<feature type="region of interest" description="Disordered" evidence="6">
    <location>
        <begin position="1"/>
        <end position="95"/>
    </location>
</feature>
<dbReference type="Proteomes" id="UP000799537">
    <property type="component" value="Unassembled WGS sequence"/>
</dbReference>
<dbReference type="CDD" id="cd17323">
    <property type="entry name" value="MFS_Tpo1_MDR_like"/>
    <property type="match status" value="1"/>
</dbReference>
<dbReference type="GO" id="GO:0022857">
    <property type="term" value="F:transmembrane transporter activity"/>
    <property type="evidence" value="ECO:0007669"/>
    <property type="project" value="InterPro"/>
</dbReference>
<feature type="transmembrane region" description="Helical" evidence="7">
    <location>
        <begin position="392"/>
        <end position="416"/>
    </location>
</feature>
<keyword evidence="3 7" id="KW-0812">Transmembrane</keyword>
<dbReference type="PANTHER" id="PTHR23502:SF51">
    <property type="entry name" value="QUINIDINE RESISTANCE PROTEIN 1-RELATED"/>
    <property type="match status" value="1"/>
</dbReference>
<feature type="transmembrane region" description="Helical" evidence="7">
    <location>
        <begin position="451"/>
        <end position="469"/>
    </location>
</feature>
<feature type="transmembrane region" description="Helical" evidence="7">
    <location>
        <begin position="237"/>
        <end position="263"/>
    </location>
</feature>
<dbReference type="SUPFAM" id="SSF103473">
    <property type="entry name" value="MFS general substrate transporter"/>
    <property type="match status" value="1"/>
</dbReference>
<feature type="domain" description="Major facilitator superfamily (MFS) profile" evidence="8">
    <location>
        <begin position="113"/>
        <end position="566"/>
    </location>
</feature>
<gene>
    <name evidence="9" type="ORF">M409DRAFT_22424</name>
</gene>
<keyword evidence="5 7" id="KW-0472">Membrane</keyword>
<feature type="transmembrane region" description="Helical" evidence="7">
    <location>
        <begin position="147"/>
        <end position="166"/>
    </location>
</feature>
<feature type="region of interest" description="Disordered" evidence="6">
    <location>
        <begin position="319"/>
        <end position="340"/>
    </location>
</feature>
<comment type="subcellular location">
    <subcellularLocation>
        <location evidence="1">Membrane</location>
        <topology evidence="1">Multi-pass membrane protein</topology>
    </subcellularLocation>
</comment>
<dbReference type="Gene3D" id="1.20.1250.20">
    <property type="entry name" value="MFS general substrate transporter like domains"/>
    <property type="match status" value="1"/>
</dbReference>
<dbReference type="OrthoDB" id="2441642at2759"/>
<feature type="compositionally biased region" description="Low complexity" evidence="6">
    <location>
        <begin position="9"/>
        <end position="19"/>
    </location>
</feature>
<evidence type="ECO:0000256" key="4">
    <source>
        <dbReference type="ARBA" id="ARBA00022989"/>
    </source>
</evidence>
<sequence>MVDDGKSTSASAEGAAESSIRSHENPGGNGESKDKKGTNMTAEEKEVFTPTLSHDEWKSLTAEASEQRHATPSPKPSSISSIRSEREDARPTLTRTISGPPYSIFSPNTKLFIVIAVSVSSLISPFGATTFYPALDTIAADYHVTPTLINLSLTTYMIAQAIAPALIAGMSDQNGRRLSYIVCFIIFGCANIGLALQHNYAALLILRMVQAFGCSAAIALSNAVVADIATSAERGKYMGYATAGLLFGPAFGPTIGGLFAQFLGWRWTFWFLVIFTGVLLVVFILLFPETCRNVVGNGSIPARGVNRSIIGHLSQKRWAEQNGTPSSADDSTELNRGRKRASFPNPLRTLRILADPESCAILLYNGFFFTGMMVVTSSVPTLYAHTYNLNTLEIGLCFISMGMGSLTSTLTMGHAADWNFRRHAKRLGFDIKKGRQQDLSSFPIERVRFEIVFPGHLIGTMAFVVFGWTLDAGVSLAGPEIALFFIGFGVSTSFNVTNTLLIDLYKDQPATATAAVNFVRCLMSAGGAAAIIPMTQAMGIGWAFTFIALLYVILLGAVFWMMAKGQTLRAKAAEKKQRQEDKAAAANRQTELEEAPVVVEEKVEK</sequence>
<feature type="transmembrane region" description="Helical" evidence="7">
    <location>
        <begin position="481"/>
        <end position="502"/>
    </location>
</feature>
<feature type="transmembrane region" description="Helical" evidence="7">
    <location>
        <begin position="361"/>
        <end position="380"/>
    </location>
</feature>
<keyword evidence="10" id="KW-1185">Reference proteome</keyword>
<keyword evidence="4 7" id="KW-1133">Transmembrane helix</keyword>
<keyword evidence="2" id="KW-0813">Transport</keyword>
<evidence type="ECO:0000256" key="7">
    <source>
        <dbReference type="SAM" id="Phobius"/>
    </source>
</evidence>
<feature type="transmembrane region" description="Helical" evidence="7">
    <location>
        <begin position="514"/>
        <end position="534"/>
    </location>
</feature>
<dbReference type="AlphaFoldDB" id="A0A6A6CLZ1"/>
<proteinExistence type="predicted"/>
<dbReference type="PANTHER" id="PTHR23502">
    <property type="entry name" value="MAJOR FACILITATOR SUPERFAMILY"/>
    <property type="match status" value="1"/>
</dbReference>
<dbReference type="GO" id="GO:0005886">
    <property type="term" value="C:plasma membrane"/>
    <property type="evidence" value="ECO:0007669"/>
    <property type="project" value="TreeGrafter"/>
</dbReference>
<feature type="transmembrane region" description="Helical" evidence="7">
    <location>
        <begin position="178"/>
        <end position="196"/>
    </location>
</feature>
<feature type="transmembrane region" description="Helical" evidence="7">
    <location>
        <begin position="540"/>
        <end position="561"/>
    </location>
</feature>
<dbReference type="InterPro" id="IPR020846">
    <property type="entry name" value="MFS_dom"/>
</dbReference>
<evidence type="ECO:0000313" key="10">
    <source>
        <dbReference type="Proteomes" id="UP000799537"/>
    </source>
</evidence>
<reference evidence="9" key="1">
    <citation type="journal article" date="2020" name="Stud. Mycol.">
        <title>101 Dothideomycetes genomes: a test case for predicting lifestyles and emergence of pathogens.</title>
        <authorList>
            <person name="Haridas S."/>
            <person name="Albert R."/>
            <person name="Binder M."/>
            <person name="Bloem J."/>
            <person name="Labutti K."/>
            <person name="Salamov A."/>
            <person name="Andreopoulos B."/>
            <person name="Baker S."/>
            <person name="Barry K."/>
            <person name="Bills G."/>
            <person name="Bluhm B."/>
            <person name="Cannon C."/>
            <person name="Castanera R."/>
            <person name="Culley D."/>
            <person name="Daum C."/>
            <person name="Ezra D."/>
            <person name="Gonzalez J."/>
            <person name="Henrissat B."/>
            <person name="Kuo A."/>
            <person name="Liang C."/>
            <person name="Lipzen A."/>
            <person name="Lutzoni F."/>
            <person name="Magnuson J."/>
            <person name="Mondo S."/>
            <person name="Nolan M."/>
            <person name="Ohm R."/>
            <person name="Pangilinan J."/>
            <person name="Park H.-J."/>
            <person name="Ramirez L."/>
            <person name="Alfaro M."/>
            <person name="Sun H."/>
            <person name="Tritt A."/>
            <person name="Yoshinaga Y."/>
            <person name="Zwiers L.-H."/>
            <person name="Turgeon B."/>
            <person name="Goodwin S."/>
            <person name="Spatafora J."/>
            <person name="Crous P."/>
            <person name="Grigoriev I."/>
        </authorList>
    </citation>
    <scope>NUCLEOTIDE SEQUENCE</scope>
    <source>
        <strain evidence="9">ATCC 36951</strain>
    </source>
</reference>
<dbReference type="EMBL" id="ML993593">
    <property type="protein sequence ID" value="KAF2167623.1"/>
    <property type="molecule type" value="Genomic_DNA"/>
</dbReference>
<feature type="compositionally biased region" description="Basic and acidic residues" evidence="6">
    <location>
        <begin position="31"/>
        <end position="58"/>
    </location>
</feature>
<accession>A0A6A6CLZ1</accession>
<evidence type="ECO:0000256" key="1">
    <source>
        <dbReference type="ARBA" id="ARBA00004141"/>
    </source>
</evidence>
<evidence type="ECO:0000259" key="8">
    <source>
        <dbReference type="PROSITE" id="PS50850"/>
    </source>
</evidence>
<dbReference type="FunFam" id="1.20.1720.10:FF:000009">
    <property type="entry name" value="MFS multidrug transporter"/>
    <property type="match status" value="1"/>
</dbReference>
<name>A0A6A6CLZ1_ZASCE</name>
<evidence type="ECO:0000256" key="5">
    <source>
        <dbReference type="ARBA" id="ARBA00023136"/>
    </source>
</evidence>
<organism evidence="9 10">
    <name type="scientific">Zasmidium cellare ATCC 36951</name>
    <dbReference type="NCBI Taxonomy" id="1080233"/>
    <lineage>
        <taxon>Eukaryota</taxon>
        <taxon>Fungi</taxon>
        <taxon>Dikarya</taxon>
        <taxon>Ascomycota</taxon>
        <taxon>Pezizomycotina</taxon>
        <taxon>Dothideomycetes</taxon>
        <taxon>Dothideomycetidae</taxon>
        <taxon>Mycosphaerellales</taxon>
        <taxon>Mycosphaerellaceae</taxon>
        <taxon>Zasmidium</taxon>
    </lineage>
</organism>
<feature type="region of interest" description="Disordered" evidence="6">
    <location>
        <begin position="579"/>
        <end position="605"/>
    </location>
</feature>